<feature type="compositionally biased region" description="Basic and acidic residues" evidence="1">
    <location>
        <begin position="566"/>
        <end position="597"/>
    </location>
</feature>
<dbReference type="Gene3D" id="3.40.50.300">
    <property type="entry name" value="P-loop containing nucleotide triphosphate hydrolases"/>
    <property type="match status" value="2"/>
</dbReference>
<dbReference type="RefSeq" id="WP_102553685.1">
    <property type="nucleotide sequence ID" value="NZ_MCZF01000281.1"/>
</dbReference>
<evidence type="ECO:0000313" key="6">
    <source>
        <dbReference type="Proteomes" id="UP000235533"/>
    </source>
</evidence>
<evidence type="ECO:0000256" key="2">
    <source>
        <dbReference type="SAM" id="Phobius"/>
    </source>
</evidence>
<feature type="transmembrane region" description="Helical" evidence="2">
    <location>
        <begin position="20"/>
        <end position="43"/>
    </location>
</feature>
<name>A0A2N7JKT0_VIBSP</name>
<feature type="compositionally biased region" description="Basic and acidic residues" evidence="1">
    <location>
        <begin position="693"/>
        <end position="708"/>
    </location>
</feature>
<organism evidence="5 6">
    <name type="scientific">Vibrio splendidus</name>
    <dbReference type="NCBI Taxonomy" id="29497"/>
    <lineage>
        <taxon>Bacteria</taxon>
        <taxon>Pseudomonadati</taxon>
        <taxon>Pseudomonadota</taxon>
        <taxon>Gammaproteobacteria</taxon>
        <taxon>Vibrionales</taxon>
        <taxon>Vibrionaceae</taxon>
        <taxon>Vibrio</taxon>
    </lineage>
</organism>
<feature type="domain" description="TraD/TraG TraM recognition site" evidence="4">
    <location>
        <begin position="404"/>
        <end position="498"/>
    </location>
</feature>
<feature type="transmembrane region" description="Helical" evidence="2">
    <location>
        <begin position="55"/>
        <end position="78"/>
    </location>
</feature>
<dbReference type="Pfam" id="PF12696">
    <property type="entry name" value="TraG-D_C"/>
    <property type="match status" value="1"/>
</dbReference>
<dbReference type="Pfam" id="PF01935">
    <property type="entry name" value="DUF87"/>
    <property type="match status" value="1"/>
</dbReference>
<comment type="caution">
    <text evidence="5">The sequence shown here is derived from an EMBL/GenBank/DDBJ whole genome shotgun (WGS) entry which is preliminary data.</text>
</comment>
<gene>
    <name evidence="5" type="ORF">BCT54_10255</name>
</gene>
<feature type="compositionally biased region" description="Polar residues" evidence="1">
    <location>
        <begin position="711"/>
        <end position="726"/>
    </location>
</feature>
<dbReference type="SUPFAM" id="SSF52540">
    <property type="entry name" value="P-loop containing nucleoside triphosphate hydrolases"/>
    <property type="match status" value="1"/>
</dbReference>
<accession>A0A2N7JKT0</accession>
<feature type="domain" description="Helicase HerA central" evidence="3">
    <location>
        <begin position="182"/>
        <end position="255"/>
    </location>
</feature>
<dbReference type="Proteomes" id="UP000235533">
    <property type="component" value="Unassembled WGS sequence"/>
</dbReference>
<dbReference type="AlphaFoldDB" id="A0A2N7JKT0"/>
<dbReference type="EMBL" id="MCZF01000281">
    <property type="protein sequence ID" value="PMM41603.1"/>
    <property type="molecule type" value="Genomic_DNA"/>
</dbReference>
<feature type="compositionally biased region" description="Polar residues" evidence="1">
    <location>
        <begin position="598"/>
        <end position="615"/>
    </location>
</feature>
<proteinExistence type="predicted"/>
<feature type="region of interest" description="Disordered" evidence="1">
    <location>
        <begin position="566"/>
        <end position="726"/>
    </location>
</feature>
<dbReference type="PANTHER" id="PTHR30121:SF6">
    <property type="entry name" value="SLR6007 PROTEIN"/>
    <property type="match status" value="1"/>
</dbReference>
<dbReference type="InterPro" id="IPR027417">
    <property type="entry name" value="P-loop_NTPase"/>
</dbReference>
<keyword evidence="2" id="KW-1133">Transmembrane helix</keyword>
<protein>
    <submittedName>
        <fullName evidence="5">Molybdopterin-guanine dinucleotide biosynthesis protein MobB</fullName>
    </submittedName>
</protein>
<dbReference type="InterPro" id="IPR032689">
    <property type="entry name" value="TraG-D_C"/>
</dbReference>
<evidence type="ECO:0000259" key="4">
    <source>
        <dbReference type="Pfam" id="PF12696"/>
    </source>
</evidence>
<evidence type="ECO:0000313" key="5">
    <source>
        <dbReference type="EMBL" id="PMM41603.1"/>
    </source>
</evidence>
<sequence>MLDRIEYQFYALVMNIFSSLYLFTFYWGTLLSFLSGLFLPVMFFDKPERDDLDTWFRRIIIAAGVLLFIFGTLSNFSIPALINWAKALHGAPLVDLHYSLSEWLLIPLFGAGVFTHWWGRRHLSGKINQLKIKHTKRTEVARDERTDVRHVRDYLPETVDYDPEDHINLKMGVFVGLDVHRQPQYIPLSDIQKQHMDILGTTGAGKGVASGLILYQLIQAGEGVFVLDPKNDEWAPHLLKAACEKAGKPFHLIDLNQATPQLNLLANTTPEQIEELLVAGFSFAEKGDIADFYRIDDRKAARQSPQLATEDERKTFKGLLQSDHVKGLKDDVKAFYGKMEELSEVQSVNAPEGLNMQSVFDDGGCCYIIGSLRNAKIIMTQKMILIRLFQLAEMRDRVNSTPKPIAIFLDELKYHISKAAMEGLGAARDKGIHMLLAHQSVADLRDCPADLNSDAVVGAVVENTKIKLVYKLQDPETAEWVAKMSGTILVDDESRTVELNAALTETVEGRRNIRLAERYFVDTNMLLNLPPFVSYIFTATEVPKPSLISPIKVSKSTLENFEEIRQKKLEKSKPSPKKEPIKHDHIEEVRQKIRSTQEDNPNVSETQADSSNMADNENRASEEAYNNSGLVPQHTEESNTQPYPSSIPENEAPASDENHNNGGLTPQHKDVNDIDNVTVDAPKNQDEDQDTFDQPRKDAASETERRAGLNEMQNSRKGNEHAPTSI</sequence>
<feature type="transmembrane region" description="Helical" evidence="2">
    <location>
        <begin position="98"/>
        <end position="119"/>
    </location>
</feature>
<dbReference type="InterPro" id="IPR002789">
    <property type="entry name" value="HerA_central"/>
</dbReference>
<keyword evidence="2" id="KW-0812">Transmembrane</keyword>
<keyword evidence="2" id="KW-0472">Membrane</keyword>
<reference evidence="6" key="1">
    <citation type="submission" date="2016-07" db="EMBL/GenBank/DDBJ databases">
        <title>Nontailed viruses are major unrecognized killers of bacteria in the ocean.</title>
        <authorList>
            <person name="Kauffman K."/>
            <person name="Hussain F."/>
            <person name="Yang J."/>
            <person name="Arevalo P."/>
            <person name="Brown J."/>
            <person name="Cutler M."/>
            <person name="Kelly L."/>
            <person name="Polz M.F."/>
        </authorList>
    </citation>
    <scope>NUCLEOTIDE SEQUENCE [LARGE SCALE GENOMIC DNA]</scope>
    <source>
        <strain evidence="6">10N.261.48.B5</strain>
    </source>
</reference>
<evidence type="ECO:0000256" key="1">
    <source>
        <dbReference type="SAM" id="MobiDB-lite"/>
    </source>
</evidence>
<evidence type="ECO:0000259" key="3">
    <source>
        <dbReference type="Pfam" id="PF01935"/>
    </source>
</evidence>
<feature type="compositionally biased region" description="Polar residues" evidence="1">
    <location>
        <begin position="638"/>
        <end position="648"/>
    </location>
</feature>
<dbReference type="InterPro" id="IPR051162">
    <property type="entry name" value="T4SS_component"/>
</dbReference>
<dbReference type="PANTHER" id="PTHR30121">
    <property type="entry name" value="UNCHARACTERIZED PROTEIN YJGR-RELATED"/>
    <property type="match status" value="1"/>
</dbReference>